<keyword evidence="8 14" id="KW-0560">Oxidoreductase</keyword>
<feature type="binding site" evidence="13">
    <location>
        <position position="128"/>
    </location>
    <ligand>
        <name>NADPH</name>
        <dbReference type="ChEBI" id="CHEBI:57783"/>
    </ligand>
</feature>
<evidence type="ECO:0000256" key="11">
    <source>
        <dbReference type="ARBA" id="ARBA00048841"/>
    </source>
</evidence>
<dbReference type="PIRSF" id="PIRSF036497">
    <property type="entry name" value="HDH_short"/>
    <property type="match status" value="1"/>
</dbReference>
<comment type="catalytic activity">
    <reaction evidence="11">
        <text>L-homoserine + NADP(+) = L-aspartate 4-semialdehyde + NADPH + H(+)</text>
        <dbReference type="Rhea" id="RHEA:15761"/>
        <dbReference type="ChEBI" id="CHEBI:15378"/>
        <dbReference type="ChEBI" id="CHEBI:57476"/>
        <dbReference type="ChEBI" id="CHEBI:57783"/>
        <dbReference type="ChEBI" id="CHEBI:58349"/>
        <dbReference type="ChEBI" id="CHEBI:537519"/>
        <dbReference type="EC" id="1.1.1.3"/>
    </reaction>
    <physiologicalReaction direction="right-to-left" evidence="11">
        <dbReference type="Rhea" id="RHEA:15763"/>
    </physiologicalReaction>
</comment>
<dbReference type="UniPathway" id="UPA00050">
    <property type="reaction ID" value="UER00063"/>
</dbReference>
<dbReference type="InterPro" id="IPR022697">
    <property type="entry name" value="HDH_short"/>
</dbReference>
<protein>
    <recommendedName>
        <fullName evidence="5 14">Homoserine dehydrogenase</fullName>
        <ecNumber evidence="4 14">1.1.1.3</ecNumber>
    </recommendedName>
</protein>
<keyword evidence="9" id="KW-0915">Sodium</keyword>
<dbReference type="Pfam" id="PF03447">
    <property type="entry name" value="NAD_binding_3"/>
    <property type="match status" value="1"/>
</dbReference>
<dbReference type="EC" id="1.1.1.3" evidence="4 14"/>
<dbReference type="Gene3D" id="3.30.360.10">
    <property type="entry name" value="Dihydrodipicolinate Reductase, domain 2"/>
    <property type="match status" value="1"/>
</dbReference>
<evidence type="ECO:0000256" key="10">
    <source>
        <dbReference type="ARBA" id="ARBA00023167"/>
    </source>
</evidence>
<evidence type="ECO:0000256" key="8">
    <source>
        <dbReference type="ARBA" id="ARBA00023002"/>
    </source>
</evidence>
<evidence type="ECO:0000256" key="9">
    <source>
        <dbReference type="ARBA" id="ARBA00023053"/>
    </source>
</evidence>
<evidence type="ECO:0000313" key="19">
    <source>
        <dbReference type="Proteomes" id="UP000288024"/>
    </source>
</evidence>
<feature type="active site" description="Proton donor" evidence="12">
    <location>
        <position position="228"/>
    </location>
</feature>
<dbReference type="RefSeq" id="WP_127739039.1">
    <property type="nucleotide sequence ID" value="NZ_RZTZ01000005.1"/>
</dbReference>
<dbReference type="GO" id="GO:0050661">
    <property type="term" value="F:NADP binding"/>
    <property type="evidence" value="ECO:0007669"/>
    <property type="project" value="InterPro"/>
</dbReference>
<dbReference type="GO" id="GO:0009088">
    <property type="term" value="P:threonine biosynthetic process"/>
    <property type="evidence" value="ECO:0007669"/>
    <property type="project" value="UniProtKB-UniPathway"/>
</dbReference>
<evidence type="ECO:0000256" key="14">
    <source>
        <dbReference type="RuleBase" id="RU000579"/>
    </source>
</evidence>
<dbReference type="InterPro" id="IPR036291">
    <property type="entry name" value="NAD(P)-bd_dom_sf"/>
</dbReference>
<keyword evidence="6 14" id="KW-0028">Amino-acid biosynthesis</keyword>
<dbReference type="GO" id="GO:0009086">
    <property type="term" value="P:methionine biosynthetic process"/>
    <property type="evidence" value="ECO:0007669"/>
    <property type="project" value="UniProtKB-KW"/>
</dbReference>
<dbReference type="InterPro" id="IPR001342">
    <property type="entry name" value="HDH_cat"/>
</dbReference>
<comment type="pathway">
    <text evidence="2 14">Amino-acid biosynthesis; L-methionine biosynthesis via de novo pathway; L-homoserine from L-aspartate: step 3/3.</text>
</comment>
<evidence type="ECO:0000256" key="3">
    <source>
        <dbReference type="ARBA" id="ARBA00006753"/>
    </source>
</evidence>
<dbReference type="PANTHER" id="PTHR43331:SF1">
    <property type="entry name" value="HOMOSERINE DEHYDROGENASE"/>
    <property type="match status" value="1"/>
</dbReference>
<dbReference type="SUPFAM" id="SSF55347">
    <property type="entry name" value="Glyceraldehyde-3-phosphate dehydrogenase-like, C-terminal domain"/>
    <property type="match status" value="1"/>
</dbReference>
<dbReference type="GO" id="GO:0004412">
    <property type="term" value="F:homoserine dehydrogenase activity"/>
    <property type="evidence" value="ECO:0007669"/>
    <property type="project" value="UniProtKB-EC"/>
</dbReference>
<evidence type="ECO:0000256" key="15">
    <source>
        <dbReference type="RuleBase" id="RU004171"/>
    </source>
</evidence>
<evidence type="ECO:0000313" key="18">
    <source>
        <dbReference type="EMBL" id="RVT61582.1"/>
    </source>
</evidence>
<gene>
    <name evidence="18" type="ORF">EM808_15155</name>
</gene>
<name>A0A437KA17_9BACI</name>
<comment type="caution">
    <text evidence="18">The sequence shown here is derived from an EMBL/GenBank/DDBJ whole genome shotgun (WGS) entry which is preliminary data.</text>
</comment>
<dbReference type="PANTHER" id="PTHR43331">
    <property type="entry name" value="HOMOSERINE DEHYDROGENASE"/>
    <property type="match status" value="1"/>
</dbReference>
<comment type="pathway">
    <text evidence="1 14">Amino-acid biosynthesis; L-threonine biosynthesis; L-threonine from L-aspartate: step 3/5.</text>
</comment>
<dbReference type="FunFam" id="3.30.360.10:FF:000005">
    <property type="entry name" value="Homoserine dehydrogenase"/>
    <property type="match status" value="1"/>
</dbReference>
<feature type="domain" description="Homoserine dehydrogenase catalytic" evidence="16">
    <location>
        <begin position="160"/>
        <end position="338"/>
    </location>
</feature>
<accession>A0A437KA17</accession>
<dbReference type="InterPro" id="IPR019811">
    <property type="entry name" value="HDH_CS"/>
</dbReference>
<keyword evidence="13 14" id="KW-0521">NADP</keyword>
<evidence type="ECO:0000256" key="4">
    <source>
        <dbReference type="ARBA" id="ARBA00013213"/>
    </source>
</evidence>
<evidence type="ECO:0000256" key="6">
    <source>
        <dbReference type="ARBA" id="ARBA00022605"/>
    </source>
</evidence>
<dbReference type="Pfam" id="PF00742">
    <property type="entry name" value="Homoserine_dh"/>
    <property type="match status" value="1"/>
</dbReference>
<dbReference type="AlphaFoldDB" id="A0A437KA17"/>
<evidence type="ECO:0000256" key="7">
    <source>
        <dbReference type="ARBA" id="ARBA00022697"/>
    </source>
</evidence>
<evidence type="ECO:0000256" key="1">
    <source>
        <dbReference type="ARBA" id="ARBA00005056"/>
    </source>
</evidence>
<dbReference type="InterPro" id="IPR005106">
    <property type="entry name" value="Asp/hSer_DH_NAD-bd"/>
</dbReference>
<proteinExistence type="inferred from homology"/>
<reference evidence="18 19" key="1">
    <citation type="submission" date="2019-01" db="EMBL/GenBank/DDBJ databases">
        <title>Bacillus sp. M5HDSG1-1, whole genome shotgun sequence.</title>
        <authorList>
            <person name="Tuo L."/>
        </authorList>
    </citation>
    <scope>NUCLEOTIDE SEQUENCE [LARGE SCALE GENOMIC DNA]</scope>
    <source>
        <strain evidence="18 19">M5HDSG1-1</strain>
    </source>
</reference>
<dbReference type="EMBL" id="RZTZ01000005">
    <property type="protein sequence ID" value="RVT61582.1"/>
    <property type="molecule type" value="Genomic_DNA"/>
</dbReference>
<evidence type="ECO:0000259" key="16">
    <source>
        <dbReference type="Pfam" id="PF00742"/>
    </source>
</evidence>
<dbReference type="SUPFAM" id="SSF51735">
    <property type="entry name" value="NAD(P)-binding Rossmann-fold domains"/>
    <property type="match status" value="1"/>
</dbReference>
<keyword evidence="10 14" id="KW-0486">Methionine biosynthesis</keyword>
<organism evidence="18 19">
    <name type="scientific">Niallia taxi</name>
    <dbReference type="NCBI Taxonomy" id="2499688"/>
    <lineage>
        <taxon>Bacteria</taxon>
        <taxon>Bacillati</taxon>
        <taxon>Bacillota</taxon>
        <taxon>Bacilli</taxon>
        <taxon>Bacillales</taxon>
        <taxon>Bacillaceae</taxon>
        <taxon>Niallia</taxon>
    </lineage>
</organism>
<evidence type="ECO:0000259" key="17">
    <source>
        <dbReference type="Pfam" id="PF03447"/>
    </source>
</evidence>
<comment type="similarity">
    <text evidence="3 15">Belongs to the homoserine dehydrogenase family.</text>
</comment>
<evidence type="ECO:0000256" key="12">
    <source>
        <dbReference type="PIRSR" id="PIRSR036497-1"/>
    </source>
</evidence>
<evidence type="ECO:0000256" key="13">
    <source>
        <dbReference type="PIRSR" id="PIRSR036497-2"/>
    </source>
</evidence>
<dbReference type="NCBIfam" id="NF005290">
    <property type="entry name" value="PRK06813.1"/>
    <property type="match status" value="1"/>
</dbReference>
<keyword evidence="19" id="KW-1185">Reference proteome</keyword>
<evidence type="ECO:0000256" key="2">
    <source>
        <dbReference type="ARBA" id="ARBA00005062"/>
    </source>
</evidence>
<dbReference type="PROSITE" id="PS01042">
    <property type="entry name" value="HOMOSER_DHGENASE"/>
    <property type="match status" value="1"/>
</dbReference>
<dbReference type="Proteomes" id="UP000288024">
    <property type="component" value="Unassembled WGS sequence"/>
</dbReference>
<dbReference type="Gene3D" id="3.40.50.720">
    <property type="entry name" value="NAD(P)-binding Rossmann-like Domain"/>
    <property type="match status" value="1"/>
</dbReference>
<feature type="domain" description="Aspartate/homoserine dehydrogenase NAD-binding" evidence="17">
    <location>
        <begin position="14"/>
        <end position="151"/>
    </location>
</feature>
<sequence>MGESYTKRKIMITGYGTVAKEFVKMINEQKERYRESYGFYAEIVGIIGSKGMIYEEDGIDLVTLLSFGKGSQALGQYAQQKQIYIQAPELKGDVLIECSPTNLETGEPALSYMKAAITKNMDIISVSKGALVQALPELKKLADTNGCRIKYSGATAAALPTLDIGEYSLAGSRITEIEGILNGTSNFILTSMSEDSLSFENALKLAQERGIAEANPALDVQGYDSACKILLLANGLFHKTWTLNDISIEGIEKVSKADMQFAKINGNDIKLVASARSIDGTITLQVKPEIITADNPLMNVKGTNKGILFHTEEMGTICCIGGASHPRGAAAAAIKDMLNLYRG</sequence>
<evidence type="ECO:0000256" key="5">
    <source>
        <dbReference type="ARBA" id="ARBA00013376"/>
    </source>
</evidence>
<feature type="binding site" evidence="13">
    <location>
        <position position="213"/>
    </location>
    <ligand>
        <name>L-homoserine</name>
        <dbReference type="ChEBI" id="CHEBI:57476"/>
    </ligand>
</feature>
<keyword evidence="7 14" id="KW-0791">Threonine biosynthesis</keyword>
<dbReference type="UniPathway" id="UPA00051">
    <property type="reaction ID" value="UER00465"/>
</dbReference>